<dbReference type="OMA" id="NLQVMRM"/>
<feature type="transmembrane region" description="Helical" evidence="1">
    <location>
        <begin position="108"/>
        <end position="128"/>
    </location>
</feature>
<dbReference type="OrthoDB" id="3540210at2759"/>
<sequence length="658" mass="72731">MASQIYTGPWINWSQGWVHGATITLSQRNGGLLMAFLATFVTIVGNELWKIICYILHQVRSKSGSQDGLYHQQQVILRTSPTPGTAAWVYLKQIWPWRRRAPHAFWRIFPWAILSLVYLAAIGVAAIFSSEISKSAGSLRLMTSDNCGMWTLDADSEYSQEAFLVKSTNDSLVSATYAKACYGGQTDQETCGKYPVPSITWESNENAACPFASGVCVDGDSAAFEMTSKKIDSHSDLGVNAPKSQRVLFQKRTTCAPLLTADFVEVKNASNSPYARGDDIVAEYHFGPIYGATNETFWYNDHAVYDQNGYTLHSFQATAGSPISVGAFVPVPAVNTTDADLSLVFVAANSVWYSEPCEDAVFSANDPLAVGERVVYRPDYWVVPLGCAEQYRVCNPQTDACTPYLGVTQLHDSLFDSAPEGLDFSTIQRATIFRMIHSLQVSTVYYATFTRLGSALRASETLSALTQRYLPPNQWHIEVGSWFDAGLARLQLRVQEYATGPASVPRGSTISRPDRLNLADLPWYAMCGSQLVNDASTTMSFSVLGMSILLCLGVLIISISFSIDTVVGWIQLKLSKGLHPRMEWLVTDRLVMQQLLYQEMGQSHWDVSLGVPVTTRPDKFVGVATRELERERMGQMYTPDGPVPLAVHETPLSKNHGR</sequence>
<dbReference type="VEuPathDB" id="FungiDB:PV10_08861"/>
<keyword evidence="1" id="KW-0812">Transmembrane</keyword>
<name>A0A0D1ZR73_EXOME</name>
<evidence type="ECO:0000313" key="2">
    <source>
        <dbReference type="EMBL" id="KIV89283.1"/>
    </source>
</evidence>
<feature type="transmembrane region" description="Helical" evidence="1">
    <location>
        <begin position="32"/>
        <end position="56"/>
    </location>
</feature>
<proteinExistence type="predicted"/>
<keyword evidence="1" id="KW-0472">Membrane</keyword>
<evidence type="ECO:0000313" key="3">
    <source>
        <dbReference type="Proteomes" id="UP000054302"/>
    </source>
</evidence>
<protein>
    <submittedName>
        <fullName evidence="2">Uncharacterized protein</fullName>
    </submittedName>
</protein>
<feature type="transmembrane region" description="Helical" evidence="1">
    <location>
        <begin position="543"/>
        <end position="572"/>
    </location>
</feature>
<keyword evidence="3" id="KW-1185">Reference proteome</keyword>
<accession>A0A0D1ZR73</accession>
<dbReference type="RefSeq" id="XP_016220857.1">
    <property type="nucleotide sequence ID" value="XM_016373946.1"/>
</dbReference>
<gene>
    <name evidence="2" type="ORF">PV10_08861</name>
</gene>
<keyword evidence="1" id="KW-1133">Transmembrane helix</keyword>
<dbReference type="HOGENOM" id="CLU_014247_0_0_1"/>
<reference evidence="2 3" key="1">
    <citation type="submission" date="2015-01" db="EMBL/GenBank/DDBJ databases">
        <title>The Genome Sequence of Exophiala mesophila CBS40295.</title>
        <authorList>
            <consortium name="The Broad Institute Genomics Platform"/>
            <person name="Cuomo C."/>
            <person name="de Hoog S."/>
            <person name="Gorbushina A."/>
            <person name="Stielow B."/>
            <person name="Teixiera M."/>
            <person name="Abouelleil A."/>
            <person name="Chapman S.B."/>
            <person name="Priest M."/>
            <person name="Young S.K."/>
            <person name="Wortman J."/>
            <person name="Nusbaum C."/>
            <person name="Birren B."/>
        </authorList>
    </citation>
    <scope>NUCLEOTIDE SEQUENCE [LARGE SCALE GENOMIC DNA]</scope>
    <source>
        <strain evidence="2 3">CBS 40295</strain>
    </source>
</reference>
<dbReference type="Proteomes" id="UP000054302">
    <property type="component" value="Unassembled WGS sequence"/>
</dbReference>
<dbReference type="GeneID" id="27326706"/>
<organism evidence="2 3">
    <name type="scientific">Exophiala mesophila</name>
    <name type="common">Black yeast-like fungus</name>
    <dbReference type="NCBI Taxonomy" id="212818"/>
    <lineage>
        <taxon>Eukaryota</taxon>
        <taxon>Fungi</taxon>
        <taxon>Dikarya</taxon>
        <taxon>Ascomycota</taxon>
        <taxon>Pezizomycotina</taxon>
        <taxon>Eurotiomycetes</taxon>
        <taxon>Chaetothyriomycetidae</taxon>
        <taxon>Chaetothyriales</taxon>
        <taxon>Herpotrichiellaceae</taxon>
        <taxon>Exophiala</taxon>
    </lineage>
</organism>
<dbReference type="EMBL" id="KN847525">
    <property type="protein sequence ID" value="KIV89283.1"/>
    <property type="molecule type" value="Genomic_DNA"/>
</dbReference>
<dbReference type="AlphaFoldDB" id="A0A0D1ZR73"/>
<evidence type="ECO:0000256" key="1">
    <source>
        <dbReference type="SAM" id="Phobius"/>
    </source>
</evidence>